<protein>
    <submittedName>
        <fullName evidence="2">Uncharacterized protein</fullName>
    </submittedName>
</protein>
<evidence type="ECO:0000313" key="2">
    <source>
        <dbReference type="WBParaSite" id="JU765_v2.g9860.t1"/>
    </source>
</evidence>
<sequence length="118" mass="14009">MTDERTPEKPDAYPDHPLYWREFGQASDEDIQRFLIPEILWESSELSLYGHRLNRCDKQVVKAFEKKYKDSLDVGVVFKINDHTFKIEKEICTRSYRIYETSTKKRFFLKVAPTATPS</sequence>
<dbReference type="WBParaSite" id="JU765_v2.g9860.t1">
    <property type="protein sequence ID" value="JU765_v2.g9860.t1"/>
    <property type="gene ID" value="JU765_v2.g9860"/>
</dbReference>
<reference evidence="2" key="1">
    <citation type="submission" date="2022-11" db="UniProtKB">
        <authorList>
            <consortium name="WormBaseParasite"/>
        </authorList>
    </citation>
    <scope>IDENTIFICATION</scope>
</reference>
<accession>A0AC34RSY4</accession>
<name>A0AC34RSY4_9BILA</name>
<organism evidence="1 2">
    <name type="scientific">Panagrolaimus sp. JU765</name>
    <dbReference type="NCBI Taxonomy" id="591449"/>
    <lineage>
        <taxon>Eukaryota</taxon>
        <taxon>Metazoa</taxon>
        <taxon>Ecdysozoa</taxon>
        <taxon>Nematoda</taxon>
        <taxon>Chromadorea</taxon>
        <taxon>Rhabditida</taxon>
        <taxon>Tylenchina</taxon>
        <taxon>Panagrolaimomorpha</taxon>
        <taxon>Panagrolaimoidea</taxon>
        <taxon>Panagrolaimidae</taxon>
        <taxon>Panagrolaimus</taxon>
    </lineage>
</organism>
<proteinExistence type="predicted"/>
<dbReference type="Proteomes" id="UP000887576">
    <property type="component" value="Unplaced"/>
</dbReference>
<evidence type="ECO:0000313" key="1">
    <source>
        <dbReference type="Proteomes" id="UP000887576"/>
    </source>
</evidence>